<dbReference type="OrthoDB" id="3437960at2759"/>
<dbReference type="AlphaFoldDB" id="A0A4Q2DV23"/>
<sequence length="173" mass="19258">MFDCRLVQAHIRSVMASSGVTQTIESLFGPPSELFNVEAFLKDATQNNLASSTSISQPEPYGVSLGQEYSAADIKDELERVLDDPQFSAQLLKDHESAISALYSNFAKNKKPGRKTHFPEPETLPSEVVALRKDMDEINLKSWKLHPESVMFIRPPRNSDYNSLVQIVSSGSK</sequence>
<comment type="caution">
    <text evidence="1">The sequence shown here is derived from an EMBL/GenBank/DDBJ whole genome shotgun (WGS) entry which is preliminary data.</text>
</comment>
<organism evidence="1 2">
    <name type="scientific">Candolleomyces aberdarensis</name>
    <dbReference type="NCBI Taxonomy" id="2316362"/>
    <lineage>
        <taxon>Eukaryota</taxon>
        <taxon>Fungi</taxon>
        <taxon>Dikarya</taxon>
        <taxon>Basidiomycota</taxon>
        <taxon>Agaricomycotina</taxon>
        <taxon>Agaricomycetes</taxon>
        <taxon>Agaricomycetidae</taxon>
        <taxon>Agaricales</taxon>
        <taxon>Agaricineae</taxon>
        <taxon>Psathyrellaceae</taxon>
        <taxon>Candolleomyces</taxon>
    </lineage>
</organism>
<evidence type="ECO:0000313" key="2">
    <source>
        <dbReference type="Proteomes" id="UP000290288"/>
    </source>
</evidence>
<protein>
    <submittedName>
        <fullName evidence="1">Uncharacterized protein</fullName>
    </submittedName>
</protein>
<gene>
    <name evidence="1" type="ORF">EST38_g2864</name>
</gene>
<dbReference type="EMBL" id="SDEE01000055">
    <property type="protein sequence ID" value="RXW22994.1"/>
    <property type="molecule type" value="Genomic_DNA"/>
</dbReference>
<accession>A0A4Q2DV23</accession>
<reference evidence="1 2" key="1">
    <citation type="submission" date="2019-01" db="EMBL/GenBank/DDBJ databases">
        <title>Draft genome sequence of Psathyrella aberdarensis IHI B618.</title>
        <authorList>
            <person name="Buettner E."/>
            <person name="Kellner H."/>
        </authorList>
    </citation>
    <scope>NUCLEOTIDE SEQUENCE [LARGE SCALE GENOMIC DNA]</scope>
    <source>
        <strain evidence="1 2">IHI B618</strain>
    </source>
</reference>
<keyword evidence="2" id="KW-1185">Reference proteome</keyword>
<evidence type="ECO:0000313" key="1">
    <source>
        <dbReference type="EMBL" id="RXW22994.1"/>
    </source>
</evidence>
<dbReference type="STRING" id="2316362.A0A4Q2DV23"/>
<dbReference type="Proteomes" id="UP000290288">
    <property type="component" value="Unassembled WGS sequence"/>
</dbReference>
<proteinExistence type="predicted"/>
<name>A0A4Q2DV23_9AGAR</name>